<evidence type="ECO:0000256" key="14">
    <source>
        <dbReference type="ARBA" id="ARBA00023157"/>
    </source>
</evidence>
<dbReference type="FunFam" id="3.90.550.10:FF:000021">
    <property type="entry name" value="Polypeptide N-acetylgalactosaminyltransferase"/>
    <property type="match status" value="1"/>
</dbReference>
<evidence type="ECO:0000256" key="7">
    <source>
        <dbReference type="ARBA" id="ARBA00022692"/>
    </source>
</evidence>
<comment type="subcellular location">
    <subcellularLocation>
        <location evidence="2 16">Golgi apparatus membrane</location>
        <topology evidence="2 16">Single-pass type II membrane protein</topology>
    </subcellularLocation>
</comment>
<keyword evidence="14 16" id="KW-1015">Disulfide bond</keyword>
<keyword evidence="7 16" id="KW-0812">Transmembrane</keyword>
<evidence type="ECO:0000256" key="3">
    <source>
        <dbReference type="ARBA" id="ARBA00004922"/>
    </source>
</evidence>
<evidence type="ECO:0000313" key="18">
    <source>
        <dbReference type="EMBL" id="MBW24579.1"/>
    </source>
</evidence>
<dbReference type="AlphaFoldDB" id="A0A2M3Z7S1"/>
<keyword evidence="10" id="KW-0735">Signal-anchor</keyword>
<dbReference type="CDD" id="cd02510">
    <property type="entry name" value="pp-GalNAc-T"/>
    <property type="match status" value="1"/>
</dbReference>
<dbReference type="SUPFAM" id="SSF53448">
    <property type="entry name" value="Nucleotide-diphospho-sugar transferases"/>
    <property type="match status" value="1"/>
</dbReference>
<dbReference type="InterPro" id="IPR035992">
    <property type="entry name" value="Ricin_B-like_lectins"/>
</dbReference>
<evidence type="ECO:0000259" key="17">
    <source>
        <dbReference type="SMART" id="SM00458"/>
    </source>
</evidence>
<evidence type="ECO:0000256" key="13">
    <source>
        <dbReference type="ARBA" id="ARBA00023136"/>
    </source>
</evidence>
<protein>
    <recommendedName>
        <fullName evidence="16">Polypeptide N-acetylgalactosaminyltransferase</fullName>
        <ecNumber evidence="16">2.4.1.-</ecNumber>
    </recommendedName>
    <alternativeName>
        <fullName evidence="16">Protein-UDP acetylgalactosaminyltransferase</fullName>
    </alternativeName>
</protein>
<dbReference type="Gene3D" id="2.80.10.50">
    <property type="match status" value="1"/>
</dbReference>
<name>A0A2M3Z7S1_9DIPT</name>
<keyword evidence="12 16" id="KW-0333">Golgi apparatus</keyword>
<dbReference type="SUPFAM" id="SSF50370">
    <property type="entry name" value="Ricin B-like lectins"/>
    <property type="match status" value="1"/>
</dbReference>
<dbReference type="GO" id="GO:0030246">
    <property type="term" value="F:carbohydrate binding"/>
    <property type="evidence" value="ECO:0007669"/>
    <property type="project" value="UniProtKB-KW"/>
</dbReference>
<dbReference type="InterPro" id="IPR000772">
    <property type="entry name" value="Ricin_B_lectin"/>
</dbReference>
<keyword evidence="13 16" id="KW-0472">Membrane</keyword>
<dbReference type="PROSITE" id="PS50231">
    <property type="entry name" value="RICIN_B_LECTIN"/>
    <property type="match status" value="1"/>
</dbReference>
<keyword evidence="11 16" id="KW-1133">Transmembrane helix</keyword>
<sequence>MFFRGGLSIRRNLYSKVLLLLVLGLFVLFYFKNLNGSPNSLGVPTADVLLQQQQQQKALALVQNGVDIEAAVLAKAGALGVALNKGNVLASGVAGAAGNSDALMYEQLIRADLAKQRPGLGDNGEGVELTGDAKELGEKQLATIALNEELSEHLSYNRTPPDGRHPACKRKQYDIASLPSTSVIIIFYNEPYSVLLRTVHSVLNTADPRLLKEIVLVDDGSTNVELKGKLDYYVKTRLPAKVKVLRQRQRVGLIRARLAGARLAKADVLVFLDAHCECMPQWLEPLLDRIKESHTSVLVPIIDVIEAKNFYYSTNDYNDFQIGGFTWDGHFDWHDVTKRERERQKRECSEKDIEICPTYSPTMAGGLFAIARDYFWDIGSYDEQMDGWGGENLEMSFRVWQCGGTLETIPCSRIGHIFRDFHPYSFPNDRDTHGINTVRMAVVWMDDYVELLYLNRPDLKDHPELGDVTHRKVLREKLHCKSFNWYMTNVYPEKFIPTRNVLAFGRLASQADNLCLDTLQQNAEKPWNLGIYTCFKPEVSASQLFSLTKRAVLRNERSCATVQASKSESKFVVMIPCINDDDIDDTWEFTEHRQLRHKQSGLCLDSSDLSTKSYVHVATCHPGIKTQKWEFQHQ</sequence>
<keyword evidence="15 16" id="KW-0464">Manganese</keyword>
<keyword evidence="6 16" id="KW-0808">Transferase</keyword>
<evidence type="ECO:0000256" key="16">
    <source>
        <dbReference type="RuleBase" id="RU361242"/>
    </source>
</evidence>
<evidence type="ECO:0000256" key="5">
    <source>
        <dbReference type="ARBA" id="ARBA00022676"/>
    </source>
</evidence>
<dbReference type="GO" id="GO:0000139">
    <property type="term" value="C:Golgi membrane"/>
    <property type="evidence" value="ECO:0007669"/>
    <property type="project" value="UniProtKB-SubCell"/>
</dbReference>
<keyword evidence="5 16" id="KW-0328">Glycosyltransferase</keyword>
<dbReference type="Pfam" id="PF00535">
    <property type="entry name" value="Glycos_transf_2"/>
    <property type="match status" value="1"/>
</dbReference>
<comment type="similarity">
    <text evidence="4 16">Belongs to the glycosyltransferase 2 family. GalNAc-T subfamily.</text>
</comment>
<accession>A0A2M3Z7S1</accession>
<keyword evidence="8" id="KW-0479">Metal-binding</keyword>
<dbReference type="InterPro" id="IPR001173">
    <property type="entry name" value="Glyco_trans_2-like"/>
</dbReference>
<evidence type="ECO:0000256" key="4">
    <source>
        <dbReference type="ARBA" id="ARBA00005680"/>
    </source>
</evidence>
<organism evidence="18">
    <name type="scientific">Anopheles braziliensis</name>
    <dbReference type="NCBI Taxonomy" id="58242"/>
    <lineage>
        <taxon>Eukaryota</taxon>
        <taxon>Metazoa</taxon>
        <taxon>Ecdysozoa</taxon>
        <taxon>Arthropoda</taxon>
        <taxon>Hexapoda</taxon>
        <taxon>Insecta</taxon>
        <taxon>Pterygota</taxon>
        <taxon>Neoptera</taxon>
        <taxon>Endopterygota</taxon>
        <taxon>Diptera</taxon>
        <taxon>Nematocera</taxon>
        <taxon>Culicoidea</taxon>
        <taxon>Culicidae</taxon>
        <taxon>Anophelinae</taxon>
        <taxon>Anopheles</taxon>
    </lineage>
</organism>
<dbReference type="InterPro" id="IPR045885">
    <property type="entry name" value="GalNAc-T"/>
</dbReference>
<proteinExistence type="inferred from homology"/>
<evidence type="ECO:0000256" key="11">
    <source>
        <dbReference type="ARBA" id="ARBA00022989"/>
    </source>
</evidence>
<dbReference type="GO" id="GO:0046872">
    <property type="term" value="F:metal ion binding"/>
    <property type="evidence" value="ECO:0007669"/>
    <property type="project" value="UniProtKB-KW"/>
</dbReference>
<keyword evidence="9 16" id="KW-0430">Lectin</keyword>
<dbReference type="UniPathway" id="UPA00378"/>
<evidence type="ECO:0000256" key="1">
    <source>
        <dbReference type="ARBA" id="ARBA00001936"/>
    </source>
</evidence>
<dbReference type="SMART" id="SM00458">
    <property type="entry name" value="RICIN"/>
    <property type="match status" value="1"/>
</dbReference>
<feature type="transmembrane region" description="Helical" evidence="16">
    <location>
        <begin position="12"/>
        <end position="31"/>
    </location>
</feature>
<dbReference type="PANTHER" id="PTHR11675">
    <property type="entry name" value="N-ACETYLGALACTOSAMINYLTRANSFERASE"/>
    <property type="match status" value="1"/>
</dbReference>
<evidence type="ECO:0000256" key="9">
    <source>
        <dbReference type="ARBA" id="ARBA00022734"/>
    </source>
</evidence>
<comment type="pathway">
    <text evidence="3 16">Protein modification; protein glycosylation.</text>
</comment>
<dbReference type="GO" id="GO:0006493">
    <property type="term" value="P:protein O-linked glycosylation"/>
    <property type="evidence" value="ECO:0007669"/>
    <property type="project" value="TreeGrafter"/>
</dbReference>
<dbReference type="PANTHER" id="PTHR11675:SF43">
    <property type="entry name" value="POLYPEPTIDE N-ACETYLGALACTOSAMINYLTRANSFERASE 1"/>
    <property type="match status" value="1"/>
</dbReference>
<dbReference type="GO" id="GO:0004653">
    <property type="term" value="F:polypeptide N-acetylgalactosaminyltransferase activity"/>
    <property type="evidence" value="ECO:0007669"/>
    <property type="project" value="UniProtKB-ARBA"/>
</dbReference>
<evidence type="ECO:0000256" key="8">
    <source>
        <dbReference type="ARBA" id="ARBA00022723"/>
    </source>
</evidence>
<evidence type="ECO:0000256" key="10">
    <source>
        <dbReference type="ARBA" id="ARBA00022968"/>
    </source>
</evidence>
<comment type="cofactor">
    <cofactor evidence="1 16">
        <name>Mn(2+)</name>
        <dbReference type="ChEBI" id="CHEBI:29035"/>
    </cofactor>
</comment>
<evidence type="ECO:0000256" key="6">
    <source>
        <dbReference type="ARBA" id="ARBA00022679"/>
    </source>
</evidence>
<dbReference type="EMBL" id="GGFM01003828">
    <property type="protein sequence ID" value="MBW24579.1"/>
    <property type="molecule type" value="Transcribed_RNA"/>
</dbReference>
<dbReference type="EC" id="2.4.1.-" evidence="16"/>
<dbReference type="Pfam" id="PF00652">
    <property type="entry name" value="Ricin_B_lectin"/>
    <property type="match status" value="1"/>
</dbReference>
<evidence type="ECO:0000256" key="2">
    <source>
        <dbReference type="ARBA" id="ARBA00004323"/>
    </source>
</evidence>
<reference evidence="18" key="1">
    <citation type="submission" date="2018-01" db="EMBL/GenBank/DDBJ databases">
        <title>An insight into the sialome of Amazonian anophelines.</title>
        <authorList>
            <person name="Ribeiro J.M."/>
            <person name="Scarpassa V."/>
            <person name="Calvo E."/>
        </authorList>
    </citation>
    <scope>NUCLEOTIDE SEQUENCE</scope>
    <source>
        <tissue evidence="18">Salivary glands</tissue>
    </source>
</reference>
<dbReference type="InterPro" id="IPR029044">
    <property type="entry name" value="Nucleotide-diphossugar_trans"/>
</dbReference>
<feature type="domain" description="Ricin B lectin" evidence="17">
    <location>
        <begin position="499"/>
        <end position="632"/>
    </location>
</feature>
<evidence type="ECO:0000256" key="15">
    <source>
        <dbReference type="ARBA" id="ARBA00023211"/>
    </source>
</evidence>
<dbReference type="Gene3D" id="3.90.550.10">
    <property type="entry name" value="Spore Coat Polysaccharide Biosynthesis Protein SpsA, Chain A"/>
    <property type="match status" value="1"/>
</dbReference>
<evidence type="ECO:0000256" key="12">
    <source>
        <dbReference type="ARBA" id="ARBA00023034"/>
    </source>
</evidence>